<comment type="subcellular location">
    <subcellularLocation>
        <location evidence="2">Secreted</location>
    </subcellularLocation>
</comment>
<evidence type="ECO:0000256" key="5">
    <source>
        <dbReference type="ARBA" id="ARBA00022659"/>
    </source>
</evidence>
<dbReference type="Pfam" id="PF09014">
    <property type="entry name" value="Sushi_2"/>
    <property type="match status" value="1"/>
</dbReference>
<evidence type="ECO:0000259" key="15">
    <source>
        <dbReference type="PROSITE" id="PS50923"/>
    </source>
</evidence>
<dbReference type="PANTHER" id="PTHR19325:SF575">
    <property type="entry name" value="LOCOMOTION-RELATED PROTEIN HIKARU GENKI"/>
    <property type="match status" value="1"/>
</dbReference>
<feature type="domain" description="Sushi" evidence="15">
    <location>
        <begin position="98"/>
        <end position="155"/>
    </location>
</feature>
<feature type="disulfide bond" evidence="13">
    <location>
        <begin position="221"/>
        <end position="264"/>
    </location>
</feature>
<keyword evidence="4" id="KW-0964">Secreted</keyword>
<sequence length="364" mass="40416">MDRTVSVFQLKMEDGTTFFLLSSFLLFTSGASGEDNATCVRPILDANIELVSDQRHFSPGVAIALSCKQGYTPVSGPRRIVCTIDGMWTKTRYMCIPKRCPYPDPPSNGELHYEDTVYLSTINYTCNEGYTLDGSSTAVCQANGTWSTPAPECKAVSCGLAPIPQFGMIIYDKMVRGNKTYFGIGGTYRCLPPLALFGNPRAECTINGTWTKTPECRVVTCPPPENIEKGYMSNEDRRDFDFMETVKYGCEGDYLLEGNMEIVCQQNGNWSEMPSCKAPCPVGIQGVKIQYRGEKMWIADLKTKAILHKEILSLYCKDTVRNCSYAVPVQCLDGGLRVPECFKEPSVIEYNSNSTSLPSEIQQC</sequence>
<keyword evidence="8" id="KW-0677">Repeat</keyword>
<dbReference type="CDD" id="cd00033">
    <property type="entry name" value="CCP"/>
    <property type="match status" value="4"/>
</dbReference>
<feature type="chain" id="PRO_5018021532" description="Beta-2-glycoprotein 1" evidence="14">
    <location>
        <begin position="34"/>
        <end position="364"/>
    </location>
</feature>
<dbReference type="FunFam" id="2.10.70.10:FF:000014">
    <property type="entry name" value="Membrane cofactor protein"/>
    <property type="match status" value="1"/>
</dbReference>
<dbReference type="PANTHER" id="PTHR19325">
    <property type="entry name" value="COMPLEMENT COMPONENT-RELATED SUSHI DOMAIN-CONTAINING"/>
    <property type="match status" value="1"/>
</dbReference>
<evidence type="ECO:0000256" key="4">
    <source>
        <dbReference type="ARBA" id="ARBA00022525"/>
    </source>
</evidence>
<feature type="domain" description="Sushi" evidence="15">
    <location>
        <begin position="156"/>
        <end position="218"/>
    </location>
</feature>
<feature type="signal peptide" evidence="14">
    <location>
        <begin position="1"/>
        <end position="33"/>
    </location>
</feature>
<accession>A0A3P9JUC0</accession>
<dbReference type="InterPro" id="IPR050350">
    <property type="entry name" value="Compl-Cell_Adhes-Reg"/>
</dbReference>
<feature type="domain" description="Sushi" evidence="15">
    <location>
        <begin position="219"/>
        <end position="278"/>
    </location>
</feature>
<comment type="function">
    <text evidence="1">Binds to various kinds of negatively charged substances such as heparin, phospholipids, and dextran sulfate. May prevent activation of the intrinsic blood coagulation cascade by binding to phospholipids on the surface of damaged cells.</text>
</comment>
<reference evidence="16" key="4">
    <citation type="submission" date="2025-09" db="UniProtKB">
        <authorList>
            <consortium name="Ensembl"/>
        </authorList>
    </citation>
    <scope>IDENTIFICATION</scope>
    <source>
        <strain evidence="16">HSOK</strain>
    </source>
</reference>
<keyword evidence="9 13" id="KW-1015">Disulfide bond</keyword>
<reference evidence="16" key="3">
    <citation type="submission" date="2025-08" db="UniProtKB">
        <authorList>
            <consortium name="Ensembl"/>
        </authorList>
    </citation>
    <scope>IDENTIFICATION</scope>
    <source>
        <strain evidence="16">HSOK</strain>
    </source>
</reference>
<evidence type="ECO:0000256" key="2">
    <source>
        <dbReference type="ARBA" id="ARBA00004613"/>
    </source>
</evidence>
<dbReference type="SUPFAM" id="SSF57535">
    <property type="entry name" value="Complement control module/SCR domain"/>
    <property type="match status" value="5"/>
</dbReference>
<dbReference type="GO" id="GO:0008201">
    <property type="term" value="F:heparin binding"/>
    <property type="evidence" value="ECO:0007669"/>
    <property type="project" value="UniProtKB-KW"/>
</dbReference>
<evidence type="ECO:0000313" key="17">
    <source>
        <dbReference type="Proteomes" id="UP000265200"/>
    </source>
</evidence>
<keyword evidence="7 14" id="KW-0732">Signal</keyword>
<feature type="disulfide bond" evidence="13">
    <location>
        <begin position="126"/>
        <end position="153"/>
    </location>
</feature>
<evidence type="ECO:0000256" key="9">
    <source>
        <dbReference type="ARBA" id="ARBA00023157"/>
    </source>
</evidence>
<dbReference type="GO" id="GO:0005576">
    <property type="term" value="C:extracellular region"/>
    <property type="evidence" value="ECO:0007669"/>
    <property type="project" value="UniProtKB-SubCell"/>
</dbReference>
<dbReference type="Gene3D" id="2.10.70.10">
    <property type="entry name" value="Complement Module, domain 1"/>
    <property type="match status" value="5"/>
</dbReference>
<evidence type="ECO:0000256" key="6">
    <source>
        <dbReference type="ARBA" id="ARBA00022674"/>
    </source>
</evidence>
<evidence type="ECO:0000256" key="13">
    <source>
        <dbReference type="PROSITE-ProRule" id="PRU00302"/>
    </source>
</evidence>
<keyword evidence="5 13" id="KW-0768">Sushi</keyword>
<evidence type="ECO:0000256" key="11">
    <source>
        <dbReference type="ARBA" id="ARBA00029855"/>
    </source>
</evidence>
<dbReference type="Ensembl" id="ENSORLT00015030376.1">
    <property type="protein sequence ID" value="ENSORLP00015035552.1"/>
    <property type="gene ID" value="ENSORLG00015022216.1"/>
</dbReference>
<evidence type="ECO:0000256" key="3">
    <source>
        <dbReference type="ARBA" id="ARBA00020104"/>
    </source>
</evidence>
<evidence type="ECO:0000256" key="10">
    <source>
        <dbReference type="ARBA" id="ARBA00023180"/>
    </source>
</evidence>
<protein>
    <recommendedName>
        <fullName evidence="3">Beta-2-glycoprotein 1</fullName>
    </recommendedName>
    <alternativeName>
        <fullName evidence="11">Apolipoprotein H</fullName>
    </alternativeName>
    <alternativeName>
        <fullName evidence="12">Beta-2-glycoprotein I</fullName>
    </alternativeName>
</protein>
<dbReference type="SMART" id="SM00032">
    <property type="entry name" value="CCP"/>
    <property type="match status" value="4"/>
</dbReference>
<dbReference type="InterPro" id="IPR015104">
    <property type="entry name" value="Sushi_2"/>
</dbReference>
<reference key="1">
    <citation type="journal article" date="2007" name="Nature">
        <title>The medaka draft genome and insights into vertebrate genome evolution.</title>
        <authorList>
            <person name="Kasahara M."/>
            <person name="Naruse K."/>
            <person name="Sasaki S."/>
            <person name="Nakatani Y."/>
            <person name="Qu W."/>
            <person name="Ahsan B."/>
            <person name="Yamada T."/>
            <person name="Nagayasu Y."/>
            <person name="Doi K."/>
            <person name="Kasai Y."/>
            <person name="Jindo T."/>
            <person name="Kobayashi D."/>
            <person name="Shimada A."/>
            <person name="Toyoda A."/>
            <person name="Kuroki Y."/>
            <person name="Fujiyama A."/>
            <person name="Sasaki T."/>
            <person name="Shimizu A."/>
            <person name="Asakawa S."/>
            <person name="Shimizu N."/>
            <person name="Hashimoto S."/>
            <person name="Yang J."/>
            <person name="Lee Y."/>
            <person name="Matsushima K."/>
            <person name="Sugano S."/>
            <person name="Sakaizumi M."/>
            <person name="Narita T."/>
            <person name="Ohishi K."/>
            <person name="Haga S."/>
            <person name="Ohta F."/>
            <person name="Nomoto H."/>
            <person name="Nogata K."/>
            <person name="Morishita T."/>
            <person name="Endo T."/>
            <person name="Shin-I T."/>
            <person name="Takeda H."/>
            <person name="Morishita S."/>
            <person name="Kohara Y."/>
        </authorList>
    </citation>
    <scope>NUCLEOTIDE SEQUENCE [LARGE SCALE GENOMIC DNA]</scope>
    <source>
        <strain>Hd-rR</strain>
    </source>
</reference>
<evidence type="ECO:0000256" key="14">
    <source>
        <dbReference type="SAM" id="SignalP"/>
    </source>
</evidence>
<dbReference type="Pfam" id="PF00084">
    <property type="entry name" value="Sushi"/>
    <property type="match status" value="4"/>
</dbReference>
<keyword evidence="6" id="KW-0358">Heparin-binding</keyword>
<dbReference type="InterPro" id="IPR000436">
    <property type="entry name" value="Sushi_SCR_CCP_dom"/>
</dbReference>
<dbReference type="AlphaFoldDB" id="A0A3P9JUC0"/>
<keyword evidence="10" id="KW-0325">Glycoprotein</keyword>
<comment type="caution">
    <text evidence="13">Lacks conserved residue(s) required for the propagation of feature annotation.</text>
</comment>
<dbReference type="InterPro" id="IPR035976">
    <property type="entry name" value="Sushi/SCR/CCP_sf"/>
</dbReference>
<name>A0A3P9JUC0_ORYLA</name>
<organism evidence="16 17">
    <name type="scientific">Oryzias latipes</name>
    <name type="common">Japanese rice fish</name>
    <name type="synonym">Japanese killifish</name>
    <dbReference type="NCBI Taxonomy" id="8090"/>
    <lineage>
        <taxon>Eukaryota</taxon>
        <taxon>Metazoa</taxon>
        <taxon>Chordata</taxon>
        <taxon>Craniata</taxon>
        <taxon>Vertebrata</taxon>
        <taxon>Euteleostomi</taxon>
        <taxon>Actinopterygii</taxon>
        <taxon>Neopterygii</taxon>
        <taxon>Teleostei</taxon>
        <taxon>Neoteleostei</taxon>
        <taxon>Acanthomorphata</taxon>
        <taxon>Ovalentaria</taxon>
        <taxon>Atherinomorphae</taxon>
        <taxon>Beloniformes</taxon>
        <taxon>Adrianichthyidae</taxon>
        <taxon>Oryziinae</taxon>
        <taxon>Oryzias</taxon>
    </lineage>
</organism>
<dbReference type="Proteomes" id="UP000265200">
    <property type="component" value="Chromosome 1"/>
</dbReference>
<evidence type="ECO:0000256" key="12">
    <source>
        <dbReference type="ARBA" id="ARBA00033414"/>
    </source>
</evidence>
<dbReference type="PROSITE" id="PS50923">
    <property type="entry name" value="SUSHI"/>
    <property type="match status" value="4"/>
</dbReference>
<feature type="domain" description="Sushi" evidence="15">
    <location>
        <begin position="37"/>
        <end position="97"/>
    </location>
</feature>
<proteinExistence type="predicted"/>
<evidence type="ECO:0000313" key="16">
    <source>
        <dbReference type="Ensembl" id="ENSORLP00015035552.1"/>
    </source>
</evidence>
<feature type="disulfide bond" evidence="13">
    <location>
        <begin position="39"/>
        <end position="82"/>
    </location>
</feature>
<evidence type="ECO:0000256" key="8">
    <source>
        <dbReference type="ARBA" id="ARBA00022737"/>
    </source>
</evidence>
<evidence type="ECO:0000256" key="1">
    <source>
        <dbReference type="ARBA" id="ARBA00003651"/>
    </source>
</evidence>
<evidence type="ECO:0000256" key="7">
    <source>
        <dbReference type="ARBA" id="ARBA00022729"/>
    </source>
</evidence>
<reference evidence="16 17" key="2">
    <citation type="submission" date="2017-04" db="EMBL/GenBank/DDBJ databases">
        <title>CpG methylation of centromeres and impact of large insertions on vertebrate speciation.</title>
        <authorList>
            <person name="Ichikawa K."/>
            <person name="Yoshimura J."/>
            <person name="Morishita S."/>
        </authorList>
    </citation>
    <scope>NUCLEOTIDE SEQUENCE</scope>
    <source>
        <strain evidence="16 17">HSOK</strain>
    </source>
</reference>